<evidence type="ECO:0000256" key="6">
    <source>
        <dbReference type="ARBA" id="ARBA00022989"/>
    </source>
</evidence>
<evidence type="ECO:0000256" key="3">
    <source>
        <dbReference type="ARBA" id="ARBA00022449"/>
    </source>
</evidence>
<keyword evidence="6 9" id="KW-1133">Transmembrane helix</keyword>
<evidence type="ECO:0000256" key="1">
    <source>
        <dbReference type="ARBA" id="ARBA00004651"/>
    </source>
</evidence>
<name>A0ABP3RFD3_9BACI</name>
<evidence type="ECO:0000313" key="12">
    <source>
        <dbReference type="Proteomes" id="UP001500866"/>
    </source>
</evidence>
<feature type="domain" description="Na+/H+ antiporter NhaC-like C-terminal" evidence="10">
    <location>
        <begin position="158"/>
        <end position="453"/>
    </location>
</feature>
<dbReference type="InterPro" id="IPR052180">
    <property type="entry name" value="NhaC_Na-H+_Antiporter"/>
</dbReference>
<dbReference type="InterPro" id="IPR004770">
    <property type="entry name" value="Na/H_antiport_NhaC"/>
</dbReference>
<feature type="transmembrane region" description="Helical" evidence="9">
    <location>
        <begin position="434"/>
        <end position="456"/>
    </location>
</feature>
<keyword evidence="4" id="KW-1003">Cell membrane</keyword>
<protein>
    <submittedName>
        <fullName evidence="11">Na+/H+ antiporter NhaC</fullName>
    </submittedName>
</protein>
<evidence type="ECO:0000256" key="5">
    <source>
        <dbReference type="ARBA" id="ARBA00022692"/>
    </source>
</evidence>
<keyword evidence="12" id="KW-1185">Reference proteome</keyword>
<feature type="transmembrane region" description="Helical" evidence="9">
    <location>
        <begin position="259"/>
        <end position="283"/>
    </location>
</feature>
<dbReference type="PANTHER" id="PTHR33451">
    <property type="entry name" value="MALATE-2H(+)/NA(+)-LACTATE ANTIPORTER"/>
    <property type="match status" value="1"/>
</dbReference>
<accession>A0ABP3RFD3</accession>
<comment type="subcellular location">
    <subcellularLocation>
        <location evidence="1">Cell membrane</location>
        <topology evidence="1">Multi-pass membrane protein</topology>
    </subcellularLocation>
</comment>
<dbReference type="PANTHER" id="PTHR33451:SF3">
    <property type="entry name" value="MALATE-2H(+)_NA(+)-LACTATE ANTIPORTER"/>
    <property type="match status" value="1"/>
</dbReference>
<keyword evidence="7 9" id="KW-0472">Membrane</keyword>
<evidence type="ECO:0000256" key="4">
    <source>
        <dbReference type="ARBA" id="ARBA00022475"/>
    </source>
</evidence>
<evidence type="ECO:0000259" key="10">
    <source>
        <dbReference type="Pfam" id="PF03553"/>
    </source>
</evidence>
<keyword evidence="3" id="KW-0050">Antiport</keyword>
<evidence type="ECO:0000256" key="2">
    <source>
        <dbReference type="ARBA" id="ARBA00022448"/>
    </source>
</evidence>
<gene>
    <name evidence="11" type="primary">nhaC_3</name>
    <name evidence="11" type="ORF">GCM10009001_28620</name>
</gene>
<keyword evidence="5 9" id="KW-0812">Transmembrane</keyword>
<dbReference type="Pfam" id="PF03553">
    <property type="entry name" value="Na_H_antiporter"/>
    <property type="match status" value="1"/>
</dbReference>
<feature type="transmembrane region" description="Helical" evidence="9">
    <location>
        <begin position="106"/>
        <end position="128"/>
    </location>
</feature>
<feature type="transmembrane region" description="Helical" evidence="9">
    <location>
        <begin position="12"/>
        <end position="29"/>
    </location>
</feature>
<keyword evidence="2" id="KW-0813">Transport</keyword>
<proteinExistence type="inferred from homology"/>
<evidence type="ECO:0000256" key="8">
    <source>
        <dbReference type="ARBA" id="ARBA00038435"/>
    </source>
</evidence>
<feature type="transmembrane region" description="Helical" evidence="9">
    <location>
        <begin position="350"/>
        <end position="373"/>
    </location>
</feature>
<sequence length="470" mass="49991">MKPQKPKMYEVFLVLIIFLVIMSLSVAVFSIPIQLGLFATWFIVIGLGLKLKHSYQNLQDSIMKGIYNGLEATLILFTVGALIGTWIAGGIVPSLIYFGLQILNPTIFLVAAMIICAITSLATGTSFGTAGTAGIAMMGIGSSFGIPLPLVAGSVISGAYVGDKLSPLSDTTNLTASLSKVNVIEHVKGMLPVSIPTLLITGFLFTLVGFFYVNDDGDLSRAQGVASALGETFNIHWYILIPAAVVIALLAMGKPAIPVISFGALLGAIWAALFQGMTIIAAIKTAYDGVVDISSGVEFIDSLLNSGGIVSMLGVIALILMALGLGGLLDQVGILRAFSNLFDNWVKDSTGRLTLATMFSGFLGNLFGSAAYVSNITGTKMTEDLYDDRNIDRRVLSRNTEGGGTVTTPMVPWSDGGIYMSTVLGVSTLAYLPFLWFGYIGIIITIIYGYKGWFFFNSDKKKGKKDHKSA</sequence>
<dbReference type="EMBL" id="BAAADS010000020">
    <property type="protein sequence ID" value="GAA0609498.1"/>
    <property type="molecule type" value="Genomic_DNA"/>
</dbReference>
<feature type="transmembrane region" description="Helical" evidence="9">
    <location>
        <begin position="303"/>
        <end position="329"/>
    </location>
</feature>
<feature type="transmembrane region" description="Helical" evidence="9">
    <location>
        <begin position="233"/>
        <end position="252"/>
    </location>
</feature>
<feature type="transmembrane region" description="Helical" evidence="9">
    <location>
        <begin position="72"/>
        <end position="100"/>
    </location>
</feature>
<reference evidence="12" key="1">
    <citation type="journal article" date="2019" name="Int. J. Syst. Evol. Microbiol.">
        <title>The Global Catalogue of Microorganisms (GCM) 10K type strain sequencing project: providing services to taxonomists for standard genome sequencing and annotation.</title>
        <authorList>
            <consortium name="The Broad Institute Genomics Platform"/>
            <consortium name="The Broad Institute Genome Sequencing Center for Infectious Disease"/>
            <person name="Wu L."/>
            <person name="Ma J."/>
        </authorList>
    </citation>
    <scope>NUCLEOTIDE SEQUENCE [LARGE SCALE GENOMIC DNA]</scope>
    <source>
        <strain evidence="12">JCM 15395</strain>
    </source>
</reference>
<evidence type="ECO:0000256" key="7">
    <source>
        <dbReference type="ARBA" id="ARBA00023136"/>
    </source>
</evidence>
<evidence type="ECO:0000313" key="11">
    <source>
        <dbReference type="EMBL" id="GAA0609498.1"/>
    </source>
</evidence>
<dbReference type="InterPro" id="IPR018461">
    <property type="entry name" value="Na/H_Antiport_NhaC-like_C"/>
</dbReference>
<dbReference type="Proteomes" id="UP001500866">
    <property type="component" value="Unassembled WGS sequence"/>
</dbReference>
<organism evidence="11 12">
    <name type="scientific">Virgibacillus siamensis</name>
    <dbReference type="NCBI Taxonomy" id="480071"/>
    <lineage>
        <taxon>Bacteria</taxon>
        <taxon>Bacillati</taxon>
        <taxon>Bacillota</taxon>
        <taxon>Bacilli</taxon>
        <taxon>Bacillales</taxon>
        <taxon>Bacillaceae</taxon>
        <taxon>Virgibacillus</taxon>
    </lineage>
</organism>
<feature type="transmembrane region" description="Helical" evidence="9">
    <location>
        <begin position="190"/>
        <end position="213"/>
    </location>
</feature>
<evidence type="ECO:0000256" key="9">
    <source>
        <dbReference type="SAM" id="Phobius"/>
    </source>
</evidence>
<comment type="caution">
    <text evidence="11">The sequence shown here is derived from an EMBL/GenBank/DDBJ whole genome shotgun (WGS) entry which is preliminary data.</text>
</comment>
<comment type="similarity">
    <text evidence="8">Belongs to the NhaC Na(+)/H(+) (TC 2.A.35) antiporter family.</text>
</comment>
<dbReference type="NCBIfam" id="TIGR00931">
    <property type="entry name" value="antiport_nhaC"/>
    <property type="match status" value="1"/>
</dbReference>